<evidence type="ECO:0000313" key="8">
    <source>
        <dbReference type="Proteomes" id="UP000268623"/>
    </source>
</evidence>
<sequence length="427" mass="47888">MNPMASELDFQLHQQGEGLALQADDASVNPLATIDAGGETFFDEFDYAQKNATPARALASMRRTAGEGSSDPQIEQAPLREGGDFSRDLIDTYFRQMGNRVRLSHEEEIALAKRIEAGQQIILKQLWRIPMLTDHVLEWADQVGQGNRRLRDFVEISTLGDESSLHEGDEQIANGAAECEGTRVGDDYGVEAATKEKTGLPSAKVQAVGLADREALLMPGVLARTSHISKIAADIARLSRAHVTALAHGEEFEKDNFARLENLLASLERDMEGLHLYADRVQDLIEMLEAEQRMLRQAEQELLRLARQRNGDLHVDRIAEPRTKILTITERAGAPAATLHAVVKEIQRTQRQIEREREELVQSNLRLVISIAKKYRRRCSLDFLDLIQEGNLGLMRAVEKFDYRRGVKVSMYGCPRSRKMFSSGFIA</sequence>
<dbReference type="Proteomes" id="UP000268623">
    <property type="component" value="Unassembled WGS sequence"/>
</dbReference>
<feature type="coiled-coil region" evidence="5">
    <location>
        <begin position="339"/>
        <end position="366"/>
    </location>
</feature>
<accession>A0A3M9XJ44</accession>
<dbReference type="InterPro" id="IPR009042">
    <property type="entry name" value="RNA_pol_sigma70_r1_2"/>
</dbReference>
<keyword evidence="1" id="KW-0805">Transcription regulation</keyword>
<dbReference type="InterPro" id="IPR013325">
    <property type="entry name" value="RNA_pol_sigma_r2"/>
</dbReference>
<keyword evidence="2" id="KW-0731">Sigma factor</keyword>
<evidence type="ECO:0000259" key="6">
    <source>
        <dbReference type="PROSITE" id="PS00715"/>
    </source>
</evidence>
<proteinExistence type="predicted"/>
<dbReference type="Pfam" id="PF04542">
    <property type="entry name" value="Sigma70_r2"/>
    <property type="match status" value="1"/>
</dbReference>
<gene>
    <name evidence="7" type="ORF">D1O30_20155</name>
</gene>
<protein>
    <submittedName>
        <fullName evidence="7">Sigma-70 family RNA polymerase sigma factor</fullName>
    </submittedName>
</protein>
<evidence type="ECO:0000313" key="7">
    <source>
        <dbReference type="EMBL" id="RNJ48139.1"/>
    </source>
</evidence>
<dbReference type="PROSITE" id="PS00715">
    <property type="entry name" value="SIGMA70_1"/>
    <property type="match status" value="1"/>
</dbReference>
<dbReference type="InterPro" id="IPR000943">
    <property type="entry name" value="RNA_pol_sigma70"/>
</dbReference>
<comment type="caution">
    <text evidence="7">The sequence shown here is derived from an EMBL/GenBank/DDBJ whole genome shotgun (WGS) entry which is preliminary data.</text>
</comment>
<evidence type="ECO:0000256" key="3">
    <source>
        <dbReference type="ARBA" id="ARBA00023125"/>
    </source>
</evidence>
<dbReference type="PANTHER" id="PTHR30603">
    <property type="entry name" value="RNA POLYMERASE SIGMA FACTOR RPO"/>
    <property type="match status" value="1"/>
</dbReference>
<keyword evidence="3" id="KW-0238">DNA-binding</keyword>
<keyword evidence="8" id="KW-1185">Reference proteome</keyword>
<reference evidence="7 8" key="1">
    <citation type="submission" date="2018-08" db="EMBL/GenBank/DDBJ databases">
        <title>Genome sequence of Methylocystis hirsuta CSC1, a methanotroph able to accumulate PHAs.</title>
        <authorList>
            <person name="Bordel S."/>
            <person name="Rodriguez E."/>
            <person name="Gancedo J."/>
            <person name="Munoz R."/>
        </authorList>
    </citation>
    <scope>NUCLEOTIDE SEQUENCE [LARGE SCALE GENOMIC DNA]</scope>
    <source>
        <strain evidence="7 8">CSC1</strain>
    </source>
</reference>
<dbReference type="InterPro" id="IPR007627">
    <property type="entry name" value="RNA_pol_sigma70_r2"/>
</dbReference>
<dbReference type="InterPro" id="IPR050239">
    <property type="entry name" value="Sigma-70_RNA_pol_init_factors"/>
</dbReference>
<dbReference type="Gene3D" id="1.10.601.10">
    <property type="entry name" value="RNA Polymerase Primary Sigma Factor"/>
    <property type="match status" value="1"/>
</dbReference>
<organism evidence="7 8">
    <name type="scientific">Methylocystis hirsuta</name>
    <dbReference type="NCBI Taxonomy" id="369798"/>
    <lineage>
        <taxon>Bacteria</taxon>
        <taxon>Pseudomonadati</taxon>
        <taxon>Pseudomonadota</taxon>
        <taxon>Alphaproteobacteria</taxon>
        <taxon>Hyphomicrobiales</taxon>
        <taxon>Methylocystaceae</taxon>
        <taxon>Methylocystis</taxon>
    </lineage>
</organism>
<feature type="coiled-coil region" evidence="5">
    <location>
        <begin position="250"/>
        <end position="308"/>
    </location>
</feature>
<evidence type="ECO:0000256" key="1">
    <source>
        <dbReference type="ARBA" id="ARBA00023015"/>
    </source>
</evidence>
<dbReference type="GO" id="GO:0003677">
    <property type="term" value="F:DNA binding"/>
    <property type="evidence" value="ECO:0007669"/>
    <property type="project" value="UniProtKB-KW"/>
</dbReference>
<feature type="domain" description="RNA polymerase sigma-70" evidence="6">
    <location>
        <begin position="385"/>
        <end position="398"/>
    </location>
</feature>
<keyword evidence="5" id="KW-0175">Coiled coil</keyword>
<name>A0A3M9XJ44_9HYPH</name>
<dbReference type="AlphaFoldDB" id="A0A3M9XJ44"/>
<dbReference type="EMBL" id="QWDD01000003">
    <property type="protein sequence ID" value="RNJ48139.1"/>
    <property type="molecule type" value="Genomic_DNA"/>
</dbReference>
<dbReference type="OrthoDB" id="9809557at2"/>
<keyword evidence="4" id="KW-0804">Transcription</keyword>
<dbReference type="GO" id="GO:0016987">
    <property type="term" value="F:sigma factor activity"/>
    <property type="evidence" value="ECO:0007669"/>
    <property type="project" value="UniProtKB-KW"/>
</dbReference>
<dbReference type="GO" id="GO:0006352">
    <property type="term" value="P:DNA-templated transcription initiation"/>
    <property type="evidence" value="ECO:0007669"/>
    <property type="project" value="InterPro"/>
</dbReference>
<dbReference type="InterPro" id="IPR007631">
    <property type="entry name" value="RNA_pol_sigma_70_non-ess"/>
</dbReference>
<dbReference type="InterPro" id="IPR014284">
    <property type="entry name" value="RNA_pol_sigma-70_dom"/>
</dbReference>
<evidence type="ECO:0000256" key="5">
    <source>
        <dbReference type="SAM" id="Coils"/>
    </source>
</evidence>
<dbReference type="NCBIfam" id="TIGR02937">
    <property type="entry name" value="sigma70-ECF"/>
    <property type="match status" value="1"/>
</dbReference>
<dbReference type="Pfam" id="PF04546">
    <property type="entry name" value="Sigma70_ner"/>
    <property type="match status" value="1"/>
</dbReference>
<dbReference type="PANTHER" id="PTHR30603:SF60">
    <property type="entry name" value="RNA POLYMERASE SIGMA FACTOR RPOD"/>
    <property type="match status" value="1"/>
</dbReference>
<dbReference type="Pfam" id="PF00140">
    <property type="entry name" value="Sigma70_r1_2"/>
    <property type="match status" value="1"/>
</dbReference>
<evidence type="ECO:0000256" key="2">
    <source>
        <dbReference type="ARBA" id="ARBA00023082"/>
    </source>
</evidence>
<dbReference type="SUPFAM" id="SSF88946">
    <property type="entry name" value="Sigma2 domain of RNA polymerase sigma factors"/>
    <property type="match status" value="1"/>
</dbReference>
<evidence type="ECO:0000256" key="4">
    <source>
        <dbReference type="ARBA" id="ARBA00023163"/>
    </source>
</evidence>